<protein>
    <submittedName>
        <fullName evidence="3">Uncharacterized protein</fullName>
    </submittedName>
</protein>
<reference evidence="3 4" key="1">
    <citation type="submission" date="2018-06" db="EMBL/GenBank/DDBJ databases">
        <authorList>
            <consortium name="Pathogen Informatics"/>
            <person name="Doyle S."/>
        </authorList>
    </citation>
    <scope>NUCLEOTIDE SEQUENCE [LARGE SCALE GENOMIC DNA]</scope>
    <source>
        <strain evidence="3 4">NCTC13456</strain>
    </source>
</reference>
<keyword evidence="1" id="KW-0472">Membrane</keyword>
<keyword evidence="1" id="KW-1133">Transmembrane helix</keyword>
<keyword evidence="1" id="KW-0812">Transmembrane</keyword>
<feature type="transmembrane region" description="Helical" evidence="1">
    <location>
        <begin position="45"/>
        <end position="62"/>
    </location>
</feature>
<organism evidence="3 4">
    <name type="scientific">Empedobacter falsenii</name>
    <dbReference type="NCBI Taxonomy" id="343874"/>
    <lineage>
        <taxon>Bacteria</taxon>
        <taxon>Pseudomonadati</taxon>
        <taxon>Bacteroidota</taxon>
        <taxon>Flavobacteriia</taxon>
        <taxon>Flavobacteriales</taxon>
        <taxon>Weeksellaceae</taxon>
        <taxon>Empedobacter</taxon>
    </lineage>
</organism>
<dbReference type="RefSeq" id="WP_038331016.1">
    <property type="nucleotide sequence ID" value="NZ_JAAGKM010000002.1"/>
</dbReference>
<feature type="transmembrane region" description="Helical" evidence="1">
    <location>
        <begin position="68"/>
        <end position="88"/>
    </location>
</feature>
<name>A0A376G4N2_9FLAO</name>
<evidence type="ECO:0000256" key="1">
    <source>
        <dbReference type="SAM" id="Phobius"/>
    </source>
</evidence>
<gene>
    <name evidence="2" type="ORF">EGI89_05615</name>
    <name evidence="3" type="ORF">NCTC13456_00745</name>
</gene>
<evidence type="ECO:0000313" key="5">
    <source>
        <dbReference type="Proteomes" id="UP000267844"/>
    </source>
</evidence>
<dbReference type="Proteomes" id="UP000267844">
    <property type="component" value="Unassembled WGS sequence"/>
</dbReference>
<dbReference type="EMBL" id="UFXS01000001">
    <property type="protein sequence ID" value="STD53917.1"/>
    <property type="molecule type" value="Genomic_DNA"/>
</dbReference>
<accession>A0A376G4N2</accession>
<evidence type="ECO:0000313" key="4">
    <source>
        <dbReference type="Proteomes" id="UP000254737"/>
    </source>
</evidence>
<dbReference type="OrthoDB" id="1249607at2"/>
<dbReference type="EMBL" id="RHPO01000007">
    <property type="protein sequence ID" value="RRT92729.1"/>
    <property type="molecule type" value="Genomic_DNA"/>
</dbReference>
<reference evidence="2 5" key="2">
    <citation type="submission" date="2018-10" db="EMBL/GenBank/DDBJ databases">
        <title>Transmission dynamics of multidrug resistant bacteria on intensive care unit surfaces.</title>
        <authorList>
            <person name="D'Souza A.W."/>
            <person name="Potter R.F."/>
            <person name="Wallace M."/>
            <person name="Shupe A."/>
            <person name="Patel S."/>
            <person name="Sun S."/>
            <person name="Gul D."/>
            <person name="Kwon J.H."/>
            <person name="Andleeb S."/>
            <person name="Burnham C.-A.D."/>
            <person name="Dantas G."/>
        </authorList>
    </citation>
    <scope>NUCLEOTIDE SEQUENCE [LARGE SCALE GENOMIC DNA]</scope>
    <source>
        <strain evidence="2 5">WF_348</strain>
    </source>
</reference>
<evidence type="ECO:0000313" key="3">
    <source>
        <dbReference type="EMBL" id="STD53917.1"/>
    </source>
</evidence>
<dbReference type="STRING" id="343874.GCA_000805695_01295"/>
<feature type="transmembrane region" description="Helical" evidence="1">
    <location>
        <begin position="121"/>
        <end position="141"/>
    </location>
</feature>
<feature type="transmembrane region" description="Helical" evidence="1">
    <location>
        <begin position="153"/>
        <end position="172"/>
    </location>
</feature>
<sequence length="196" mass="24052">MNFDELQKQWDNQSSDEVKIDPNLEFNQEANTIIDKVRKTLKKEFYVQLLGLLFLYTFPFLFDANTPTIWWTLLCISLTFLVPFIYVFKFYKRSYHLEYNSLKNINWFYYNYKSAIDIYSIYSYLISILVLMIIGISYIQHPNSLQFEYKFQFYLYIFLTLFFYVLICVLLLKWWISTYYKKNLVELENILHQLEE</sequence>
<proteinExistence type="predicted"/>
<dbReference type="AlphaFoldDB" id="A0A376G4N2"/>
<evidence type="ECO:0000313" key="2">
    <source>
        <dbReference type="EMBL" id="RRT92729.1"/>
    </source>
</evidence>
<dbReference type="Proteomes" id="UP000254737">
    <property type="component" value="Unassembled WGS sequence"/>
</dbReference>